<dbReference type="GO" id="GO:0000155">
    <property type="term" value="F:phosphorelay sensor kinase activity"/>
    <property type="evidence" value="ECO:0007669"/>
    <property type="project" value="InterPro"/>
</dbReference>
<evidence type="ECO:0000256" key="4">
    <source>
        <dbReference type="ARBA" id="ARBA00022679"/>
    </source>
</evidence>
<dbReference type="EMBL" id="QTJV01000012">
    <property type="protein sequence ID" value="RFM31703.1"/>
    <property type="molecule type" value="Genomic_DNA"/>
</dbReference>
<evidence type="ECO:0000256" key="7">
    <source>
        <dbReference type="SAM" id="Phobius"/>
    </source>
</evidence>
<dbReference type="CDD" id="cd00075">
    <property type="entry name" value="HATPase"/>
    <property type="match status" value="1"/>
</dbReference>
<evidence type="ECO:0000259" key="8">
    <source>
        <dbReference type="PROSITE" id="PS50109"/>
    </source>
</evidence>
<dbReference type="CDD" id="cd00082">
    <property type="entry name" value="HisKA"/>
    <property type="match status" value="1"/>
</dbReference>
<dbReference type="EC" id="2.7.13.3" evidence="2"/>
<dbReference type="PANTHER" id="PTHR43711">
    <property type="entry name" value="TWO-COMPONENT HISTIDINE KINASE"/>
    <property type="match status" value="1"/>
</dbReference>
<evidence type="ECO:0000313" key="9">
    <source>
        <dbReference type="EMBL" id="RFM31703.1"/>
    </source>
</evidence>
<dbReference type="InterPro" id="IPR036890">
    <property type="entry name" value="HATPase_C_sf"/>
</dbReference>
<dbReference type="AlphaFoldDB" id="A0A3E1NUW9"/>
<keyword evidence="6" id="KW-0902">Two-component regulatory system</keyword>
<protein>
    <recommendedName>
        <fullName evidence="2">histidine kinase</fullName>
        <ecNumber evidence="2">2.7.13.3</ecNumber>
    </recommendedName>
</protein>
<keyword evidence="3" id="KW-0597">Phosphoprotein</keyword>
<proteinExistence type="predicted"/>
<accession>A0A3E1NUW9</accession>
<name>A0A3E1NUW9_9BACT</name>
<keyword evidence="10" id="KW-1185">Reference proteome</keyword>
<sequence length="434" mass="49081">MNNVQTNRKRVVIPDIIHFFNRILNTGVHEANGIARNRQIRTVNIAGVTGGTVSLLFSIVNTCLGNYLLVLINITTMACLYSMVYFNERKKYDLGPMITMPVCALELSASALIYNNNMELYLLLVVCLSLILLNNKWVMLVLSIFSAVLLGVTHRLAPHTVIHQASETRRIMNAVIWLIMLLFCLYYFRLQIMGYTKELEESNRQLNVANKTREKLISILAHDMSSPINTLFFMLDLLQEDMLSGKDFAESSRLLILQAKNLQENMDGLLQWCYTQMKGIAPQPVHFNLVVLIEEVITFLQPQFQKKHIRLQNDIAQYTCIINADQEHIRLIIRNLLSNAIKFSYKEATIVLSMEDKGNELVISVADFGIGIAADMQQRIFAGDKIHSTPGTSNEKGIGLGLSLSQEFAQKNKGFLSVISEEGKGSTFSLHLYK</sequence>
<evidence type="ECO:0000256" key="1">
    <source>
        <dbReference type="ARBA" id="ARBA00000085"/>
    </source>
</evidence>
<keyword evidence="7" id="KW-1133">Transmembrane helix</keyword>
<evidence type="ECO:0000256" key="3">
    <source>
        <dbReference type="ARBA" id="ARBA00022553"/>
    </source>
</evidence>
<dbReference type="PRINTS" id="PR00344">
    <property type="entry name" value="BCTRLSENSOR"/>
</dbReference>
<evidence type="ECO:0000256" key="5">
    <source>
        <dbReference type="ARBA" id="ARBA00022777"/>
    </source>
</evidence>
<feature type="transmembrane region" description="Helical" evidence="7">
    <location>
        <begin position="120"/>
        <end position="150"/>
    </location>
</feature>
<dbReference type="InterPro" id="IPR004358">
    <property type="entry name" value="Sig_transdc_His_kin-like_C"/>
</dbReference>
<comment type="catalytic activity">
    <reaction evidence="1">
        <text>ATP + protein L-histidine = ADP + protein N-phospho-L-histidine.</text>
        <dbReference type="EC" id="2.7.13.3"/>
    </reaction>
</comment>
<dbReference type="PANTHER" id="PTHR43711:SF1">
    <property type="entry name" value="HISTIDINE KINASE 1"/>
    <property type="match status" value="1"/>
</dbReference>
<evidence type="ECO:0000313" key="10">
    <source>
        <dbReference type="Proteomes" id="UP000261174"/>
    </source>
</evidence>
<dbReference type="InterPro" id="IPR036097">
    <property type="entry name" value="HisK_dim/P_sf"/>
</dbReference>
<feature type="transmembrane region" description="Helical" evidence="7">
    <location>
        <begin position="67"/>
        <end position="87"/>
    </location>
</feature>
<dbReference type="Proteomes" id="UP000261174">
    <property type="component" value="Unassembled WGS sequence"/>
</dbReference>
<dbReference type="SMART" id="SM00387">
    <property type="entry name" value="HATPase_c"/>
    <property type="match status" value="1"/>
</dbReference>
<comment type="caution">
    <text evidence="9">The sequence shown here is derived from an EMBL/GenBank/DDBJ whole genome shotgun (WGS) entry which is preliminary data.</text>
</comment>
<evidence type="ECO:0000256" key="6">
    <source>
        <dbReference type="ARBA" id="ARBA00023012"/>
    </source>
</evidence>
<reference evidence="9 10" key="1">
    <citation type="submission" date="2018-08" db="EMBL/GenBank/DDBJ databases">
        <title>Chitinophaga sp. K20C18050901, a novel bacterium isolated from forest soil.</title>
        <authorList>
            <person name="Wang C."/>
        </authorList>
    </citation>
    <scope>NUCLEOTIDE SEQUENCE [LARGE SCALE GENOMIC DNA]</scope>
    <source>
        <strain evidence="9 10">K20C18050901</strain>
    </source>
</reference>
<keyword evidence="7" id="KW-0812">Transmembrane</keyword>
<keyword evidence="7" id="KW-0472">Membrane</keyword>
<dbReference type="PROSITE" id="PS50109">
    <property type="entry name" value="HIS_KIN"/>
    <property type="match status" value="1"/>
</dbReference>
<dbReference type="SUPFAM" id="SSF47384">
    <property type="entry name" value="Homodimeric domain of signal transducing histidine kinase"/>
    <property type="match status" value="1"/>
</dbReference>
<dbReference type="OrthoDB" id="9810447at2"/>
<dbReference type="InterPro" id="IPR005467">
    <property type="entry name" value="His_kinase_dom"/>
</dbReference>
<dbReference type="SUPFAM" id="SSF55874">
    <property type="entry name" value="ATPase domain of HSP90 chaperone/DNA topoisomerase II/histidine kinase"/>
    <property type="match status" value="1"/>
</dbReference>
<dbReference type="Gene3D" id="3.30.565.10">
    <property type="entry name" value="Histidine kinase-like ATPase, C-terminal domain"/>
    <property type="match status" value="1"/>
</dbReference>
<keyword evidence="5 9" id="KW-0418">Kinase</keyword>
<feature type="transmembrane region" description="Helical" evidence="7">
    <location>
        <begin position="43"/>
        <end position="61"/>
    </location>
</feature>
<dbReference type="InterPro" id="IPR003594">
    <property type="entry name" value="HATPase_dom"/>
</dbReference>
<evidence type="ECO:0000256" key="2">
    <source>
        <dbReference type="ARBA" id="ARBA00012438"/>
    </source>
</evidence>
<dbReference type="RefSeq" id="WP_116856411.1">
    <property type="nucleotide sequence ID" value="NZ_QTJV01000012.1"/>
</dbReference>
<organism evidence="9 10">
    <name type="scientific">Chitinophaga silvisoli</name>
    <dbReference type="NCBI Taxonomy" id="2291814"/>
    <lineage>
        <taxon>Bacteria</taxon>
        <taxon>Pseudomonadati</taxon>
        <taxon>Bacteroidota</taxon>
        <taxon>Chitinophagia</taxon>
        <taxon>Chitinophagales</taxon>
        <taxon>Chitinophagaceae</taxon>
        <taxon>Chitinophaga</taxon>
    </lineage>
</organism>
<dbReference type="InterPro" id="IPR003661">
    <property type="entry name" value="HisK_dim/P_dom"/>
</dbReference>
<gene>
    <name evidence="9" type="ORF">DXN04_26405</name>
</gene>
<dbReference type="Gene3D" id="1.10.287.130">
    <property type="match status" value="1"/>
</dbReference>
<feature type="transmembrane region" description="Helical" evidence="7">
    <location>
        <begin position="171"/>
        <end position="188"/>
    </location>
</feature>
<keyword evidence="4" id="KW-0808">Transferase</keyword>
<dbReference type="InterPro" id="IPR050736">
    <property type="entry name" value="Sensor_HK_Regulatory"/>
</dbReference>
<feature type="domain" description="Histidine kinase" evidence="8">
    <location>
        <begin position="219"/>
        <end position="434"/>
    </location>
</feature>
<dbReference type="Pfam" id="PF02518">
    <property type="entry name" value="HATPase_c"/>
    <property type="match status" value="1"/>
</dbReference>
<feature type="transmembrane region" description="Helical" evidence="7">
    <location>
        <begin position="94"/>
        <end position="114"/>
    </location>
</feature>